<keyword evidence="2" id="KW-0597">Phosphoprotein</keyword>
<comment type="caution">
    <text evidence="5">The sequence shown here is derived from an EMBL/GenBank/DDBJ whole genome shotgun (WGS) entry which is preliminary data.</text>
</comment>
<dbReference type="GO" id="GO:0005096">
    <property type="term" value="F:GTPase activator activity"/>
    <property type="evidence" value="ECO:0007669"/>
    <property type="project" value="UniProtKB-KW"/>
</dbReference>
<feature type="compositionally biased region" description="Polar residues" evidence="3">
    <location>
        <begin position="159"/>
        <end position="171"/>
    </location>
</feature>
<evidence type="ECO:0000256" key="1">
    <source>
        <dbReference type="ARBA" id="ARBA00022468"/>
    </source>
</evidence>
<feature type="compositionally biased region" description="Polar residues" evidence="3">
    <location>
        <begin position="12"/>
        <end position="47"/>
    </location>
</feature>
<dbReference type="InParanoid" id="A0A401GDA8"/>
<evidence type="ECO:0000313" key="5">
    <source>
        <dbReference type="EMBL" id="GBE80125.1"/>
    </source>
</evidence>
<dbReference type="Gene3D" id="1.10.506.10">
    <property type="entry name" value="GTPase Activation - p120gap, domain 1"/>
    <property type="match status" value="2"/>
</dbReference>
<feature type="region of interest" description="Disordered" evidence="3">
    <location>
        <begin position="1606"/>
        <end position="1625"/>
    </location>
</feature>
<dbReference type="OrthoDB" id="28245at2759"/>
<dbReference type="InterPro" id="IPR039360">
    <property type="entry name" value="Ras_GTPase"/>
</dbReference>
<feature type="domain" description="Ras-GAP" evidence="4">
    <location>
        <begin position="1339"/>
        <end position="1531"/>
    </location>
</feature>
<dbReference type="SMART" id="SM00323">
    <property type="entry name" value="RasGAP"/>
    <property type="match status" value="1"/>
</dbReference>
<organism evidence="5 6">
    <name type="scientific">Sparassis crispa</name>
    <dbReference type="NCBI Taxonomy" id="139825"/>
    <lineage>
        <taxon>Eukaryota</taxon>
        <taxon>Fungi</taxon>
        <taxon>Dikarya</taxon>
        <taxon>Basidiomycota</taxon>
        <taxon>Agaricomycotina</taxon>
        <taxon>Agaricomycetes</taxon>
        <taxon>Polyporales</taxon>
        <taxon>Sparassidaceae</taxon>
        <taxon>Sparassis</taxon>
    </lineage>
</organism>
<dbReference type="SUPFAM" id="SSF48350">
    <property type="entry name" value="GTPase activation domain, GAP"/>
    <property type="match status" value="1"/>
</dbReference>
<proteinExistence type="predicted"/>
<reference evidence="5 6" key="1">
    <citation type="journal article" date="2018" name="Sci. Rep.">
        <title>Genome sequence of the cauliflower mushroom Sparassis crispa (Hanabiratake) and its association with beneficial usage.</title>
        <authorList>
            <person name="Kiyama R."/>
            <person name="Furutani Y."/>
            <person name="Kawaguchi K."/>
            <person name="Nakanishi T."/>
        </authorList>
    </citation>
    <scope>NUCLEOTIDE SEQUENCE [LARGE SCALE GENOMIC DNA]</scope>
</reference>
<dbReference type="Pfam" id="PF13716">
    <property type="entry name" value="CRAL_TRIO_2"/>
    <property type="match status" value="1"/>
</dbReference>
<dbReference type="RefSeq" id="XP_027611038.1">
    <property type="nucleotide sequence ID" value="XM_027755237.1"/>
</dbReference>
<dbReference type="PROSITE" id="PS50018">
    <property type="entry name" value="RAS_GTPASE_ACTIV_2"/>
    <property type="match status" value="1"/>
</dbReference>
<feature type="region of interest" description="Disordered" evidence="3">
    <location>
        <begin position="150"/>
        <end position="195"/>
    </location>
</feature>
<dbReference type="InterPro" id="IPR036865">
    <property type="entry name" value="CRAL-TRIO_dom_sf"/>
</dbReference>
<evidence type="ECO:0000313" key="6">
    <source>
        <dbReference type="Proteomes" id="UP000287166"/>
    </source>
</evidence>
<dbReference type="InterPro" id="IPR008936">
    <property type="entry name" value="Rho_GTPase_activation_prot"/>
</dbReference>
<dbReference type="GeneID" id="38777042"/>
<evidence type="ECO:0000259" key="4">
    <source>
        <dbReference type="PROSITE" id="PS50018"/>
    </source>
</evidence>
<dbReference type="Pfam" id="PF00616">
    <property type="entry name" value="RasGAP"/>
    <property type="match status" value="1"/>
</dbReference>
<dbReference type="STRING" id="139825.A0A401GDA8"/>
<keyword evidence="1" id="KW-0343">GTPase activation</keyword>
<feature type="region of interest" description="Disordered" evidence="3">
    <location>
        <begin position="1"/>
        <end position="47"/>
    </location>
</feature>
<dbReference type="Gene3D" id="3.40.525.10">
    <property type="entry name" value="CRAL-TRIO lipid binding domain"/>
    <property type="match status" value="1"/>
</dbReference>
<protein>
    <recommendedName>
        <fullName evidence="4">Ras-GAP domain-containing protein</fullName>
    </recommendedName>
</protein>
<evidence type="ECO:0000256" key="2">
    <source>
        <dbReference type="ARBA" id="ARBA00022553"/>
    </source>
</evidence>
<dbReference type="InterPro" id="IPR011993">
    <property type="entry name" value="PH-like_dom_sf"/>
</dbReference>
<dbReference type="InterPro" id="IPR001251">
    <property type="entry name" value="CRAL-TRIO_dom"/>
</dbReference>
<name>A0A401GDA8_9APHY</name>
<evidence type="ECO:0000256" key="3">
    <source>
        <dbReference type="SAM" id="MobiDB-lite"/>
    </source>
</evidence>
<dbReference type="InterPro" id="IPR001936">
    <property type="entry name" value="RasGAP_dom"/>
</dbReference>
<sequence length="2733" mass="305590">MPPRRASAAHNVASSSTRAHRSNGSNHSISGQSPVVQSQNLPYSSNSIPATPQQKVVYVLVNRLKNKLPCNSGITLTELETDEATQEVVESLVELSRESLDIIAWALSELLEKLAKQIDPDNFRNLDVLQSQLFVLKVLSIAMASRWNRRPEANRPDSRNSQQPSLATSRTCVPDSPVQARSRDKESYDHLSSLRVEPPPLDDNCAKYVLSVMVLFLRQTAPPKYRLMSSASLNFVASYHDFESIELPEVEPSTDVFANSASTPPSISPFPRSMIRAKHSSSTTLNSPPSTISSAYISKHSLVYETTSLVTSKAMGSLNALITRFVGRVVYHLSASNWPIVLTRIRNKIHSLANTTEIDPDVIDLQLMTHSALDKVRLTQALYELSSLLVNMKREAQMAIAIPLRGAIWNWIELFPEEFNETICRHRRLDGGPERVFDILYETWDVVKDKMNQNICPTLTALMCISNDRVRVDYTTNSVGMPLSSMYNRKDKNFVDVMIRNLLVETKISDVALICVLDICRAASRLNPEDGSETPLFSMASDIAHHLKGQLLQWGSQKPFWEDPDEIDVALISDILVTIYRFLPLEDTLPIFGLCLEPERAYAVKISVVKACTTLVIEASRIPWQKPLDQLKAVVIPRLPIIYKVCASRRSETDPQGNMKKIAVRPKAKRYTSETLPDRELIVFSILALYRTDPMFWIESLTMDQEPHWIPEGLDLWRTPRDLTHKLCMARTFRRLVDAVVNMTPENVYFEVASAWLKSTAPAVLAALGMNLIDTRTDLQSQRMFISMAYEIMYRFSSSTKEHIEPIQMCTDRVPAFAIAEIAFLVSLTSADSYVTLTAAHCLRLLARAETMPKAPAPAAENEEERVKRYTLYEQLGDPSVIAVGRIGHQKRVRKIMRSMTFSSAINTAVWEECFWRWHALHDLVQRTTRELERCDPNMRPIGDNSLTLEECQAQWQNLTLFMTAFGSACIRDGHDPSALTTTIPSYYLPDQMRVLRDPADLLSSFLTVLIDLLISDTVQHREVAREALSTEVHPRLYTRVFKELDSVLRQISGEKLHWESLAVFLDQFTAILRVLVENVQNVEEMRGIDIGSTLLILAGFITRLHDPSSSRIKIKYCGLCESVFKQAETIIIRKDTDTRQNVVDIVIDWIQDPSLIEAPDLAATQRELNMTAFKTVVNLLDCLQLQAPPGTSGEEATHVISRLFIRYLNFLLKVVESSRTNYIVGDDGLSDKASSLSQMRATQQEDQLRDLVLTGITSLISANTECGVKHFLPLAYDKDNAKRVLFANVFTRVLGQGIELSAENTQPVVNRQSRLCELIKGPDMILALAICQICPSGEVDNLISVLLNLFDTRSSLMTLMKMMIDLEVANTDSDTALFRGNSTCTRFLSAFASIYGYNYLRSIVMPLLKTMSSLPAGHGYDLDPLKVGEQAAVQNSENVKLVVTSFLQIISSSVPTIPSMFREICAHIAKAVQEVWPEAKFAAIGSFMFLRFISPAIVSPETVDIEVPKENKVIRRGLMIIAKVMQSLANNIFFGKEPHMISLNKFLEDNIMNVTRFLSEVRIYNPTPPDEESDEWLNTTYDDTDTIVLHRILEKHADKVGKELLSLSKPPPDQQLTPEGEASTANGKRLWDALCAALLELGQPLESPQVTESTSHAHREYLDLMSRYDYKDTTSVQDLFVKALTPQDTAVFVLSVSKIDVEVLDIELLLYHIFKSLTSPLNDIRDFDIVFDFTCFTAASQIPAQWLKFAHEVIPADIRKRFKTSHILAPNTLALKYLRRLYNLASGAPLSKEYSTHCSLEELLQKYPPGTYMSSLSYAGDLEQEHRTPFTEVTMRHTHPMREPVTLIVATNHLRVTTMKAQPICNSLACKATEIVPLSDINDVYNVATGHESNEFIIRRVRHGVTLYFSSPLRGAVVQAIRTAKGSAQPLQLPGAERFSRLSNIVITLLHIGMMSMSSEDEELHMAAYHLLSAVCTYLDYEGKPLLPSKTVIVNGPPGPFLVQLNEGLAGFAPQLTLDFISETVSGLNKASTVQRVNCLHYISAWIRNMHYFTNPASKYYEQSGAKFRDCVRVLIELTLAEQELHYLVQKYIWLEFAKYDSSVVYPVLDELMRAAVDGGIGSSRGEIVAKTLGAFPSIHVRARLSNRLRKVVGKTSTKPTKNLADNAHWSELVCLCRLALVVSYQSRNAASSQVFVPDTLYVSSIMAATGSTYVRETIYGVLVNMLNSLYTARLSNNTASPEIQSLLHECEQPETLRLFGLVRHTPSSDLYSIDPPNERIFIDTLESMMRFLLRILETISDSNDISNTWRARWMSLVTSSAFQLSPAVQTRAFISLGVLANSDVDDDLLYQMLVAFKTALSQSNETDITCVVSMLRCIRNVVPALPRNSRYICQLFWLSVSLLQSSHIGLYVEAIHLLRITLEVMAVQGAFEENGVSAVLLDGRAPLEEIACQLDQLLGLSFESSFSFSLASIIFKGIRHSGLKDAAEAALRSLLRITATTCGEAEHADDGPNTPICQEVLGYFLALIPISTTKTSFRQLVDDSNLDLSWVSEEPSPSLNEEEEPFVKIPFEMLGLMDSNTALFVTSFVGAVLTTAQGDDVESQILYNLLSDVGDAFPNIASLTYDSLQDKIKDAFANSSSPAILSSVSNFFQVAMQDTEKGTLVRGSGSASTLSTVDESTVHGPGRGHLYALEELNMQGLANSFQFLPPNRGHATKMINWISELVVKIIE</sequence>
<dbReference type="PANTHER" id="PTHR10194">
    <property type="entry name" value="RAS GTPASE-ACTIVATING PROTEINS"/>
    <property type="match status" value="1"/>
</dbReference>
<dbReference type="InterPro" id="IPR023152">
    <property type="entry name" value="RasGAP_CS"/>
</dbReference>
<keyword evidence="6" id="KW-1185">Reference proteome</keyword>
<dbReference type="Gene3D" id="2.30.29.30">
    <property type="entry name" value="Pleckstrin-homology domain (PH domain)/Phosphotyrosine-binding domain (PTB)"/>
    <property type="match status" value="1"/>
</dbReference>
<dbReference type="PANTHER" id="PTHR10194:SF142">
    <property type="entry name" value="NEUROFIBROMIN"/>
    <property type="match status" value="1"/>
</dbReference>
<accession>A0A401GDA8</accession>
<dbReference type="EMBL" id="BFAD01000002">
    <property type="protein sequence ID" value="GBE80125.1"/>
    <property type="molecule type" value="Genomic_DNA"/>
</dbReference>
<dbReference type="Proteomes" id="UP000287166">
    <property type="component" value="Unassembled WGS sequence"/>
</dbReference>
<dbReference type="PROSITE" id="PS00509">
    <property type="entry name" value="RAS_GTPASE_ACTIV_1"/>
    <property type="match status" value="1"/>
</dbReference>
<gene>
    <name evidence="5" type="ORF">SCP_0213280</name>
</gene>